<dbReference type="RefSeq" id="WP_115302567.1">
    <property type="nucleotide sequence ID" value="NZ_CAAAHO010000001.1"/>
</dbReference>
<dbReference type="EMBL" id="UGNV01000001">
    <property type="protein sequence ID" value="STX28855.1"/>
    <property type="molecule type" value="Genomic_DNA"/>
</dbReference>
<sequence>MPIVNRLQAEQAWANFKRISYSPKRERYVAKLSEIEAQDYINFVANRLAGSIKFESPDSAAYAIQSFWHNQRTSDKKIWVNPRGNHSQQFIYFLNGQFVKKSLNKAQVLALEIALQAADWDAAIFSHRDLPHIALALFAADKISHQQMCTTLERHYVFKDFKPRKTYRILDSEGNFTEAAKTILLPAVTAPKQLPLSDEQLESFRLLVLTLEPSEQIFYTTETGHLTFDTYDKSLGHDLLNLGSLYVHKYEERSSEEDNEAMLVDKKELVCLSTGAFDALGIARFEQYYVRPISRLGVLSVDDIMQGVRFFTRSAAMAFPGTPNYENIHKFKNVTLKEALDHDRFHSLLMSKTPKCLIQALWHISDNLKQQTQLNINKEIWHWHDAEFTYAYDSEDLHNALTLAYGTNSDEDEPDEDTEKGAKINSGYVEDELAEDEEKEAKNNSNYMKELGKPISYLYLSSLEHLSIEDNTDLFCRMLSIGKDLPTNGGFLFLINKGLTTAGILTFINLVKAPDVWLNFNIDPQFFIAGKSTLLAPFKESYEMIKGIFSYIEQDKPEVQVLKCMIYINLLEQQATEHFPILCHYINNHPDLTELLQFKKLTSQASWANQFPELLPKTYNSELIKLSDIVNLTVLTFNNDSLVTPVALNKWISSILEDCISHSSLTV</sequence>
<keyword evidence="3" id="KW-1185">Reference proteome</keyword>
<evidence type="ECO:0000256" key="1">
    <source>
        <dbReference type="SAM" id="MobiDB-lite"/>
    </source>
</evidence>
<gene>
    <name evidence="2" type="ORF">NCTC13315_01389</name>
</gene>
<proteinExistence type="predicted"/>
<name>A0A378I2E0_9GAMM</name>
<dbReference type="Proteomes" id="UP000254968">
    <property type="component" value="Unassembled WGS sequence"/>
</dbReference>
<feature type="compositionally biased region" description="Acidic residues" evidence="1">
    <location>
        <begin position="409"/>
        <end position="418"/>
    </location>
</feature>
<dbReference type="AlphaFoldDB" id="A0A378I2E0"/>
<organism evidence="2 3">
    <name type="scientific">Legionella beliardensis</name>
    <dbReference type="NCBI Taxonomy" id="91822"/>
    <lineage>
        <taxon>Bacteria</taxon>
        <taxon>Pseudomonadati</taxon>
        <taxon>Pseudomonadota</taxon>
        <taxon>Gammaproteobacteria</taxon>
        <taxon>Legionellales</taxon>
        <taxon>Legionellaceae</taxon>
        <taxon>Legionella</taxon>
    </lineage>
</organism>
<reference evidence="2 3" key="1">
    <citation type="submission" date="2018-06" db="EMBL/GenBank/DDBJ databases">
        <authorList>
            <consortium name="Pathogen Informatics"/>
            <person name="Doyle S."/>
        </authorList>
    </citation>
    <scope>NUCLEOTIDE SEQUENCE [LARGE SCALE GENOMIC DNA]</scope>
    <source>
        <strain evidence="2 3">NCTC13315</strain>
    </source>
</reference>
<protein>
    <submittedName>
        <fullName evidence="2">Uncharacterized protein</fullName>
    </submittedName>
</protein>
<feature type="region of interest" description="Disordered" evidence="1">
    <location>
        <begin position="406"/>
        <end position="427"/>
    </location>
</feature>
<dbReference type="OrthoDB" id="5631665at2"/>
<accession>A0A378I2E0</accession>
<evidence type="ECO:0000313" key="2">
    <source>
        <dbReference type="EMBL" id="STX28855.1"/>
    </source>
</evidence>
<evidence type="ECO:0000313" key="3">
    <source>
        <dbReference type="Proteomes" id="UP000254968"/>
    </source>
</evidence>